<name>A0A017T822_9BACT</name>
<keyword evidence="1" id="KW-0732">Signal</keyword>
<dbReference type="Proteomes" id="UP000019678">
    <property type="component" value="Unassembled WGS sequence"/>
</dbReference>
<dbReference type="eggNOG" id="ENOG5031AZD">
    <property type="taxonomic scope" value="Bacteria"/>
</dbReference>
<feature type="chain" id="PRO_5001500030" evidence="1">
    <location>
        <begin position="24"/>
        <end position="415"/>
    </location>
</feature>
<comment type="caution">
    <text evidence="2">The sequence shown here is derived from an EMBL/GenBank/DDBJ whole genome shotgun (WGS) entry which is preliminary data.</text>
</comment>
<accession>A0A017T822</accession>
<gene>
    <name evidence="2" type="ORF">CAP_3766</name>
</gene>
<dbReference type="EMBL" id="ASRX01000028">
    <property type="protein sequence ID" value="EYF04955.1"/>
    <property type="molecule type" value="Genomic_DNA"/>
</dbReference>
<evidence type="ECO:0000313" key="2">
    <source>
        <dbReference type="EMBL" id="EYF04955.1"/>
    </source>
</evidence>
<sequence length="415" mass="45465">MLSVLAPLCVTALAALSTTSARAEEVDEQPQLQMSKPIRCMRGPEGRPVRVQCEPEGGGQRCLVAPATNAYTGEMLEGLGMCTSEEGPEAYAALAASGARLVPALADALPGYARSDTGRAFQVKFDLMNRLYIGASWVPTFQIRDRGTGPTFGPFARGSAEAGIHLSILSPHARARHELRILEGSATFDDLELNGVVFSYDYQHRHRRPAFWLSTFIGPPAVFPVAARTGWGFRIFSVNDRPPAFRNALDMEFGELHLSWHPWQSRDMYSFLRLEAGGDFGHYWQNRAEASEGLDTGQWYAGPTAAVRSRFSLGEGGLHMITTEMTYRRPTAMNGVHGAPSGAAINRLDALLAYEGVLLAINDQPLSVRLTAGGNTRNDLVEDLRSVELRLSAGLRMSFWAPPRVFEPMPELEDP</sequence>
<evidence type="ECO:0000313" key="3">
    <source>
        <dbReference type="Proteomes" id="UP000019678"/>
    </source>
</evidence>
<feature type="signal peptide" evidence="1">
    <location>
        <begin position="1"/>
        <end position="23"/>
    </location>
</feature>
<keyword evidence="3" id="KW-1185">Reference proteome</keyword>
<evidence type="ECO:0000256" key="1">
    <source>
        <dbReference type="SAM" id="SignalP"/>
    </source>
</evidence>
<proteinExistence type="predicted"/>
<organism evidence="2 3">
    <name type="scientific">Chondromyces apiculatus DSM 436</name>
    <dbReference type="NCBI Taxonomy" id="1192034"/>
    <lineage>
        <taxon>Bacteria</taxon>
        <taxon>Pseudomonadati</taxon>
        <taxon>Myxococcota</taxon>
        <taxon>Polyangia</taxon>
        <taxon>Polyangiales</taxon>
        <taxon>Polyangiaceae</taxon>
        <taxon>Chondromyces</taxon>
    </lineage>
</organism>
<protein>
    <submittedName>
        <fullName evidence="2">Uncharacterized protein</fullName>
    </submittedName>
</protein>
<reference evidence="2 3" key="1">
    <citation type="submission" date="2013-05" db="EMBL/GenBank/DDBJ databases">
        <title>Genome assembly of Chondromyces apiculatus DSM 436.</title>
        <authorList>
            <person name="Sharma G."/>
            <person name="Khatri I."/>
            <person name="Kaur C."/>
            <person name="Mayilraj S."/>
            <person name="Subramanian S."/>
        </authorList>
    </citation>
    <scope>NUCLEOTIDE SEQUENCE [LARGE SCALE GENOMIC DNA]</scope>
    <source>
        <strain evidence="2 3">DSM 436</strain>
    </source>
</reference>
<dbReference type="AlphaFoldDB" id="A0A017T822"/>